<dbReference type="Gene3D" id="2.30.110.10">
    <property type="entry name" value="Electron Transport, Fmn-binding Protein, Chain A"/>
    <property type="match status" value="1"/>
</dbReference>
<dbReference type="InterPro" id="IPR012349">
    <property type="entry name" value="Split_barrel_FMN-bd"/>
</dbReference>
<evidence type="ECO:0000313" key="3">
    <source>
        <dbReference type="EMBL" id="TWH67374.1"/>
    </source>
</evidence>
<evidence type="ECO:0000256" key="1">
    <source>
        <dbReference type="SAM" id="MobiDB-lite"/>
    </source>
</evidence>
<dbReference type="AlphaFoldDB" id="A0A562I9S0"/>
<dbReference type="GO" id="GO:0016646">
    <property type="term" value="F:oxidoreductase activity, acting on the CH-NH group of donors, NAD or NADP as acceptor"/>
    <property type="evidence" value="ECO:0007669"/>
    <property type="project" value="UniProtKB-ARBA"/>
</dbReference>
<dbReference type="Proteomes" id="UP000319825">
    <property type="component" value="Unassembled WGS sequence"/>
</dbReference>
<feature type="domain" description="Flavin reductase like" evidence="2">
    <location>
        <begin position="150"/>
        <end position="292"/>
    </location>
</feature>
<name>A0A562I9S0_MICOL</name>
<dbReference type="GO" id="GO:0010181">
    <property type="term" value="F:FMN binding"/>
    <property type="evidence" value="ECO:0007669"/>
    <property type="project" value="InterPro"/>
</dbReference>
<evidence type="ECO:0000259" key="2">
    <source>
        <dbReference type="SMART" id="SM00903"/>
    </source>
</evidence>
<dbReference type="Pfam" id="PF01613">
    <property type="entry name" value="Flavin_Reduct"/>
    <property type="match status" value="1"/>
</dbReference>
<proteinExistence type="predicted"/>
<comment type="caution">
    <text evidence="3">The sequence shown here is derived from an EMBL/GenBank/DDBJ whole genome shotgun (WGS) entry which is preliminary data.</text>
</comment>
<evidence type="ECO:0000313" key="4">
    <source>
        <dbReference type="Proteomes" id="UP000319825"/>
    </source>
</evidence>
<dbReference type="EMBL" id="VLKE01000001">
    <property type="protein sequence ID" value="TWH67374.1"/>
    <property type="molecule type" value="Genomic_DNA"/>
</dbReference>
<dbReference type="SUPFAM" id="SSF50475">
    <property type="entry name" value="FMN-binding split barrel"/>
    <property type="match status" value="1"/>
</dbReference>
<gene>
    <name evidence="3" type="ORF">JD77_02349</name>
</gene>
<sequence>MRPLWRCRACGAPWPCQPARLGLLVEYRGQRTALLVYLAGLMAEAGDQLAQLGGHARPADLHDRFLGWARARSTPDGLDRWRKNHPNAACHSRPGVNLPEAPGDAQPSGESRVASRVTMFHVNHEPGAEIHHTDPFAVPLGQKSPARRLRGRLAAPVTLWTAPGPAGLTVSSTLVAEGEPDRLLGLVDAESDLWAAVEEAGRFAVAPLGPPHRQLADRFAGLFPSPGGLFATGSWTDTEYGPVPADAGGWAGCRLDSAREYGWALLVEATIEAVDLSEETAPLLHYRGRYRELT</sequence>
<keyword evidence="4" id="KW-1185">Reference proteome</keyword>
<dbReference type="InterPro" id="IPR002563">
    <property type="entry name" value="Flavin_Rdtase-like_dom"/>
</dbReference>
<accession>A0A562I9S0</accession>
<dbReference type="RefSeq" id="WP_145774246.1">
    <property type="nucleotide sequence ID" value="NZ_BAAATQ010000231.1"/>
</dbReference>
<dbReference type="SMART" id="SM00903">
    <property type="entry name" value="Flavin_Reduct"/>
    <property type="match status" value="1"/>
</dbReference>
<dbReference type="OrthoDB" id="3394673at2"/>
<protein>
    <submittedName>
        <fullName evidence="3">Flavin reductase (DIM6/NTAB) family NADH-FMN oxidoreductase RutF</fullName>
    </submittedName>
</protein>
<feature type="region of interest" description="Disordered" evidence="1">
    <location>
        <begin position="77"/>
        <end position="112"/>
    </location>
</feature>
<organism evidence="3 4">
    <name type="scientific">Micromonospora olivasterospora</name>
    <dbReference type="NCBI Taxonomy" id="1880"/>
    <lineage>
        <taxon>Bacteria</taxon>
        <taxon>Bacillati</taxon>
        <taxon>Actinomycetota</taxon>
        <taxon>Actinomycetes</taxon>
        <taxon>Micromonosporales</taxon>
        <taxon>Micromonosporaceae</taxon>
        <taxon>Micromonospora</taxon>
    </lineage>
</organism>
<reference evidence="3 4" key="1">
    <citation type="submission" date="2019-07" db="EMBL/GenBank/DDBJ databases">
        <title>R&amp;d 2014.</title>
        <authorList>
            <person name="Klenk H.-P."/>
        </authorList>
    </citation>
    <scope>NUCLEOTIDE SEQUENCE [LARGE SCALE GENOMIC DNA]</scope>
    <source>
        <strain evidence="3 4">DSM 43868</strain>
    </source>
</reference>